<protein>
    <submittedName>
        <fullName evidence="2">Uncharacterized protein</fullName>
    </submittedName>
</protein>
<keyword evidence="1" id="KW-0472">Membrane</keyword>
<organism evidence="2 3">
    <name type="scientific">Corchorus olitorius</name>
    <dbReference type="NCBI Taxonomy" id="93759"/>
    <lineage>
        <taxon>Eukaryota</taxon>
        <taxon>Viridiplantae</taxon>
        <taxon>Streptophyta</taxon>
        <taxon>Embryophyta</taxon>
        <taxon>Tracheophyta</taxon>
        <taxon>Spermatophyta</taxon>
        <taxon>Magnoliopsida</taxon>
        <taxon>eudicotyledons</taxon>
        <taxon>Gunneridae</taxon>
        <taxon>Pentapetalae</taxon>
        <taxon>rosids</taxon>
        <taxon>malvids</taxon>
        <taxon>Malvales</taxon>
        <taxon>Malvaceae</taxon>
        <taxon>Grewioideae</taxon>
        <taxon>Apeibeae</taxon>
        <taxon>Corchorus</taxon>
    </lineage>
</organism>
<dbReference type="Proteomes" id="UP000187203">
    <property type="component" value="Unassembled WGS sequence"/>
</dbReference>
<keyword evidence="1" id="KW-0812">Transmembrane</keyword>
<gene>
    <name evidence="2" type="ORF">COLO4_16092</name>
</gene>
<feature type="transmembrane region" description="Helical" evidence="1">
    <location>
        <begin position="13"/>
        <end position="30"/>
    </location>
</feature>
<dbReference type="AlphaFoldDB" id="A0A1R3JJN5"/>
<reference evidence="3" key="1">
    <citation type="submission" date="2013-09" db="EMBL/GenBank/DDBJ databases">
        <title>Corchorus olitorius genome sequencing.</title>
        <authorList>
            <person name="Alam M."/>
            <person name="Haque M.S."/>
            <person name="Islam M.S."/>
            <person name="Emdad E.M."/>
            <person name="Islam M.M."/>
            <person name="Ahmed B."/>
            <person name="Halim A."/>
            <person name="Hossen Q.M.M."/>
            <person name="Hossain M.Z."/>
            <person name="Ahmed R."/>
            <person name="Khan M.M."/>
            <person name="Islam R."/>
            <person name="Rashid M.M."/>
            <person name="Khan S.A."/>
            <person name="Rahman M.S."/>
            <person name="Alam M."/>
            <person name="Yahiya A.S."/>
            <person name="Khan M.S."/>
            <person name="Azam M.S."/>
            <person name="Haque T."/>
            <person name="Lashkar M.Z.H."/>
            <person name="Akhand A.I."/>
            <person name="Morshed G."/>
            <person name="Roy S."/>
            <person name="Uddin K.S."/>
            <person name="Rabeya T."/>
            <person name="Hossain A.S."/>
            <person name="Chowdhury A."/>
            <person name="Snigdha A.R."/>
            <person name="Mortoza M.S."/>
            <person name="Matin S.A."/>
            <person name="Hoque S.M.E."/>
            <person name="Islam M.K."/>
            <person name="Roy D.K."/>
            <person name="Haider R."/>
            <person name="Moosa M.M."/>
            <person name="Elias S.M."/>
            <person name="Hasan A.M."/>
            <person name="Jahan S."/>
            <person name="Shafiuddin M."/>
            <person name="Mahmood N."/>
            <person name="Shommy N.S."/>
        </authorList>
    </citation>
    <scope>NUCLEOTIDE SEQUENCE [LARGE SCALE GENOMIC DNA]</scope>
    <source>
        <strain evidence="3">cv. O-4</strain>
    </source>
</reference>
<accession>A0A1R3JJN5</accession>
<dbReference type="EMBL" id="AWUE01015909">
    <property type="protein sequence ID" value="OMO95028.1"/>
    <property type="molecule type" value="Genomic_DNA"/>
</dbReference>
<evidence type="ECO:0000313" key="3">
    <source>
        <dbReference type="Proteomes" id="UP000187203"/>
    </source>
</evidence>
<name>A0A1R3JJN5_9ROSI</name>
<comment type="caution">
    <text evidence="2">The sequence shown here is derived from an EMBL/GenBank/DDBJ whole genome shotgun (WGS) entry which is preliminary data.</text>
</comment>
<keyword evidence="1" id="KW-1133">Transmembrane helix</keyword>
<evidence type="ECO:0000256" key="1">
    <source>
        <dbReference type="SAM" id="Phobius"/>
    </source>
</evidence>
<evidence type="ECO:0000313" key="2">
    <source>
        <dbReference type="EMBL" id="OMO95028.1"/>
    </source>
</evidence>
<keyword evidence="3" id="KW-1185">Reference proteome</keyword>
<sequence length="55" mass="6563">MASVRQDPTVLRFAIRLYQLSTVFLLFFFLNKLSLEERFQIIRSVGEECIHEDEL</sequence>
<proteinExistence type="predicted"/>